<dbReference type="PROSITE" id="PS50157">
    <property type="entry name" value="ZINC_FINGER_C2H2_2"/>
    <property type="match status" value="1"/>
</dbReference>
<dbReference type="Pfam" id="PF22995">
    <property type="entry name" value="C2CH-3rd_BIRD-IDD"/>
    <property type="match status" value="1"/>
</dbReference>
<dbReference type="InterPro" id="IPR055186">
    <property type="entry name" value="C2H2-2nd_BIRD-IDD"/>
</dbReference>
<sequence>MSNLFQGFAQVEQLQSTIIQQSSNRSPNPSENGADGPTPITTALKKKRNLPGNPGNLSLAIYPDAEVVALSPRTLMATNRYICEVCHKGFQRDQNLQLHRRGHNLPWKLKQRSNTEVKKRVYVCPEPNCVHHDPSRALGDLTGIKKHFCRKHGEKRWKCDKCSKRYAVQSDWKAHTKICGTREYRCDCGTIFSRKDSFVTHRAFCDASAAENYKANQQIAAAGGMPHNQAQVLFSSSMPTSESSSGANMSMNLSVFNENIDNITRPASLNSSGLTISNNLNQIFNPTTSQECFGSGIGSNNSPMGIGSTYTSATALLQKAAEMGAKISDNSIAPVLFRGFTGYSVGSTNSSGSVQETSSVISCSMGPVSATANGLYVGNQETFNKDLDAVDVRPSYAVSHSGLFDSSLFMQMKNQNPADRLEGELFMGDGEKMTVDFLGVEPTAYPSNGKKRSYDGNFMGLEYSNTQQNL</sequence>
<dbReference type="PANTHER" id="PTHR10593:SF122">
    <property type="entry name" value="OS02G0518500 PROTEIN"/>
    <property type="match status" value="1"/>
</dbReference>
<dbReference type="InterPro" id="IPR031140">
    <property type="entry name" value="IDD1-16"/>
</dbReference>
<accession>A0A438CX54</accession>
<dbReference type="InterPro" id="IPR036236">
    <property type="entry name" value="Znf_C2H2_sf"/>
</dbReference>
<evidence type="ECO:0000259" key="10">
    <source>
        <dbReference type="PROSITE" id="PS50157"/>
    </source>
</evidence>
<proteinExistence type="predicted"/>
<dbReference type="GO" id="GO:0003677">
    <property type="term" value="F:DNA binding"/>
    <property type="evidence" value="ECO:0007669"/>
    <property type="project" value="UniProtKB-KW"/>
</dbReference>
<organism evidence="11 12">
    <name type="scientific">Vitis vinifera</name>
    <name type="common">Grape</name>
    <dbReference type="NCBI Taxonomy" id="29760"/>
    <lineage>
        <taxon>Eukaryota</taxon>
        <taxon>Viridiplantae</taxon>
        <taxon>Streptophyta</taxon>
        <taxon>Embryophyta</taxon>
        <taxon>Tracheophyta</taxon>
        <taxon>Spermatophyta</taxon>
        <taxon>Magnoliopsida</taxon>
        <taxon>eudicotyledons</taxon>
        <taxon>Gunneridae</taxon>
        <taxon>Pentapetalae</taxon>
        <taxon>rosids</taxon>
        <taxon>Vitales</taxon>
        <taxon>Vitaceae</taxon>
        <taxon>Viteae</taxon>
        <taxon>Vitis</taxon>
    </lineage>
</organism>
<keyword evidence="7" id="KW-0804">Transcription</keyword>
<feature type="domain" description="C2H2-type" evidence="10">
    <location>
        <begin position="81"/>
        <end position="103"/>
    </location>
</feature>
<evidence type="ECO:0000313" key="12">
    <source>
        <dbReference type="Proteomes" id="UP000288805"/>
    </source>
</evidence>
<dbReference type="Pfam" id="PF00096">
    <property type="entry name" value="zf-C2H2"/>
    <property type="match status" value="1"/>
</dbReference>
<keyword evidence="6" id="KW-0238">DNA-binding</keyword>
<dbReference type="FunFam" id="3.30.160.60:FF:000554">
    <property type="entry name" value="protein indeterminate-domain 12-like"/>
    <property type="match status" value="1"/>
</dbReference>
<protein>
    <submittedName>
        <fullName evidence="11">Protein indeterminate-domain 2</fullName>
    </submittedName>
</protein>
<dbReference type="FunFam" id="3.30.160.60:FF:000131">
    <property type="entry name" value="protein indeterminate-domain 5, chloroplastic-like"/>
    <property type="match status" value="1"/>
</dbReference>
<dbReference type="InterPro" id="IPR055187">
    <property type="entry name" value="C2CH-3rd_BIRD-IDD"/>
</dbReference>
<feature type="compositionally biased region" description="Polar residues" evidence="9">
    <location>
        <begin position="20"/>
        <end position="31"/>
    </location>
</feature>
<evidence type="ECO:0000256" key="6">
    <source>
        <dbReference type="ARBA" id="ARBA00023125"/>
    </source>
</evidence>
<dbReference type="SMART" id="SM00355">
    <property type="entry name" value="ZnF_C2H2"/>
    <property type="match status" value="3"/>
</dbReference>
<reference evidence="11 12" key="1">
    <citation type="journal article" date="2018" name="PLoS Genet.">
        <title>Population sequencing reveals clonal diversity and ancestral inbreeding in the grapevine cultivar Chardonnay.</title>
        <authorList>
            <person name="Roach M.J."/>
            <person name="Johnson D.L."/>
            <person name="Bohlmann J."/>
            <person name="van Vuuren H.J."/>
            <person name="Jones S.J."/>
            <person name="Pretorius I.S."/>
            <person name="Schmidt S.A."/>
            <person name="Borneman A.R."/>
        </authorList>
    </citation>
    <scope>NUCLEOTIDE SEQUENCE [LARGE SCALE GENOMIC DNA]</scope>
    <source>
        <strain evidence="12">cv. Chardonnay</strain>
        <tissue evidence="11">Leaf</tissue>
    </source>
</reference>
<keyword evidence="2" id="KW-0677">Repeat</keyword>
<evidence type="ECO:0000256" key="1">
    <source>
        <dbReference type="ARBA" id="ARBA00022723"/>
    </source>
</evidence>
<evidence type="ECO:0000256" key="5">
    <source>
        <dbReference type="ARBA" id="ARBA00023015"/>
    </source>
</evidence>
<dbReference type="PANTHER" id="PTHR10593">
    <property type="entry name" value="SERINE/THREONINE-PROTEIN KINASE RIO"/>
    <property type="match status" value="1"/>
</dbReference>
<feature type="region of interest" description="Disordered" evidence="9">
    <location>
        <begin position="20"/>
        <end position="54"/>
    </location>
</feature>
<keyword evidence="1" id="KW-0479">Metal-binding</keyword>
<dbReference type="SUPFAM" id="SSF57667">
    <property type="entry name" value="beta-beta-alpha zinc fingers"/>
    <property type="match status" value="1"/>
</dbReference>
<dbReference type="Proteomes" id="UP000288805">
    <property type="component" value="Unassembled WGS sequence"/>
</dbReference>
<keyword evidence="4" id="KW-0862">Zinc</keyword>
<keyword evidence="5" id="KW-0805">Transcription regulation</keyword>
<dbReference type="InterPro" id="IPR013087">
    <property type="entry name" value="Znf_C2H2_type"/>
</dbReference>
<dbReference type="EMBL" id="QGNW01001939">
    <property type="protein sequence ID" value="RVW27784.1"/>
    <property type="molecule type" value="Genomic_DNA"/>
</dbReference>
<dbReference type="AlphaFoldDB" id="A0A438CX54"/>
<dbReference type="GO" id="GO:0008270">
    <property type="term" value="F:zinc ion binding"/>
    <property type="evidence" value="ECO:0007669"/>
    <property type="project" value="UniProtKB-KW"/>
</dbReference>
<dbReference type="Pfam" id="PF22996">
    <property type="entry name" value="C2H2-2nd_BIRD-IDD"/>
    <property type="match status" value="1"/>
</dbReference>
<comment type="caution">
    <text evidence="11">The sequence shown here is derived from an EMBL/GenBank/DDBJ whole genome shotgun (WGS) entry which is preliminary data.</text>
</comment>
<dbReference type="Gene3D" id="3.30.160.60">
    <property type="entry name" value="Classic Zinc Finger"/>
    <property type="match status" value="2"/>
</dbReference>
<dbReference type="GO" id="GO:0006355">
    <property type="term" value="P:regulation of DNA-templated transcription"/>
    <property type="evidence" value="ECO:0007669"/>
    <property type="project" value="UniProtKB-ARBA"/>
</dbReference>
<evidence type="ECO:0000256" key="3">
    <source>
        <dbReference type="ARBA" id="ARBA00022771"/>
    </source>
</evidence>
<evidence type="ECO:0000256" key="7">
    <source>
        <dbReference type="ARBA" id="ARBA00023163"/>
    </source>
</evidence>
<dbReference type="InterPro" id="IPR055185">
    <property type="entry name" value="C2CH-4th_BIRD-IDD"/>
</dbReference>
<evidence type="ECO:0000256" key="8">
    <source>
        <dbReference type="PROSITE-ProRule" id="PRU00042"/>
    </source>
</evidence>
<name>A0A438CX54_VITVI</name>
<evidence type="ECO:0000313" key="11">
    <source>
        <dbReference type="EMBL" id="RVW27784.1"/>
    </source>
</evidence>
<evidence type="ECO:0000256" key="2">
    <source>
        <dbReference type="ARBA" id="ARBA00022737"/>
    </source>
</evidence>
<gene>
    <name evidence="11" type="primary">IDD2_6</name>
    <name evidence="11" type="ORF">CK203_106861</name>
</gene>
<evidence type="ECO:0000256" key="4">
    <source>
        <dbReference type="ARBA" id="ARBA00022833"/>
    </source>
</evidence>
<keyword evidence="3 8" id="KW-0863">Zinc-finger</keyword>
<dbReference type="PROSITE" id="PS00028">
    <property type="entry name" value="ZINC_FINGER_C2H2_1"/>
    <property type="match status" value="1"/>
</dbReference>
<evidence type="ECO:0000256" key="9">
    <source>
        <dbReference type="SAM" id="MobiDB-lite"/>
    </source>
</evidence>
<dbReference type="Pfam" id="PF22992">
    <property type="entry name" value="C2CH-4th_BIRD-IDD"/>
    <property type="match status" value="1"/>
</dbReference>